<evidence type="ECO:0000313" key="2">
    <source>
        <dbReference type="EMBL" id="CAI8027003.1"/>
    </source>
</evidence>
<proteinExistence type="predicted"/>
<dbReference type="Gene3D" id="3.60.40.10">
    <property type="entry name" value="PPM-type phosphatase domain"/>
    <property type="match status" value="1"/>
</dbReference>
<keyword evidence="3" id="KW-1185">Reference proteome</keyword>
<dbReference type="Proteomes" id="UP001174909">
    <property type="component" value="Unassembled WGS sequence"/>
</dbReference>
<evidence type="ECO:0000259" key="1">
    <source>
        <dbReference type="PROSITE" id="PS51746"/>
    </source>
</evidence>
<dbReference type="SMART" id="SM00332">
    <property type="entry name" value="PP2Cc"/>
    <property type="match status" value="1"/>
</dbReference>
<dbReference type="InterPro" id="IPR001932">
    <property type="entry name" value="PPM-type_phosphatase-like_dom"/>
</dbReference>
<sequence length="225" mass="23847">MVASTISTLQDNSAHGEDNLLTRDLGNGEFLDVVMDGVTGHGGAEASKELGEALADSKADSIDDITATINEVNDEFFGVGGGRFLLTTVSAVLCRDGRLYVTAAGDSPIILVTPDSHERLCGRLGGFLHVGVARAVGAAAELGQMVQKDVDIEPGVKLVMATDGVTDNMDVDELAEIVRSSATPEEAAGRIEEIIAGRLVEGRVPEKLGVRFRYDDRTAIIRFFE</sequence>
<dbReference type="SMART" id="SM00331">
    <property type="entry name" value="PP2C_SIG"/>
    <property type="match status" value="1"/>
</dbReference>
<protein>
    <recommendedName>
        <fullName evidence="1">PPM-type phosphatase domain-containing protein</fullName>
    </recommendedName>
</protein>
<reference evidence="2" key="1">
    <citation type="submission" date="2023-03" db="EMBL/GenBank/DDBJ databases">
        <authorList>
            <person name="Steffen K."/>
            <person name="Cardenas P."/>
        </authorList>
    </citation>
    <scope>NUCLEOTIDE SEQUENCE</scope>
</reference>
<dbReference type="SUPFAM" id="SSF81606">
    <property type="entry name" value="PP2C-like"/>
    <property type="match status" value="1"/>
</dbReference>
<evidence type="ECO:0000313" key="3">
    <source>
        <dbReference type="Proteomes" id="UP001174909"/>
    </source>
</evidence>
<dbReference type="Pfam" id="PF07228">
    <property type="entry name" value="SpoIIE"/>
    <property type="match status" value="1"/>
</dbReference>
<dbReference type="AlphaFoldDB" id="A0AA35SD53"/>
<feature type="domain" description="PPM-type phosphatase" evidence="1">
    <location>
        <begin position="3"/>
        <end position="224"/>
    </location>
</feature>
<dbReference type="EMBL" id="CASHTH010002254">
    <property type="protein sequence ID" value="CAI8027003.1"/>
    <property type="molecule type" value="Genomic_DNA"/>
</dbReference>
<comment type="caution">
    <text evidence="2">The sequence shown here is derived from an EMBL/GenBank/DDBJ whole genome shotgun (WGS) entry which is preliminary data.</text>
</comment>
<dbReference type="PROSITE" id="PS51746">
    <property type="entry name" value="PPM_2"/>
    <property type="match status" value="1"/>
</dbReference>
<accession>A0AA35SD53</accession>
<gene>
    <name evidence="2" type="ORF">GBAR_LOCUS15465</name>
</gene>
<name>A0AA35SD53_GEOBA</name>
<dbReference type="InterPro" id="IPR036457">
    <property type="entry name" value="PPM-type-like_dom_sf"/>
</dbReference>
<organism evidence="2 3">
    <name type="scientific">Geodia barretti</name>
    <name type="common">Barrett's horny sponge</name>
    <dbReference type="NCBI Taxonomy" id="519541"/>
    <lineage>
        <taxon>Eukaryota</taxon>
        <taxon>Metazoa</taxon>
        <taxon>Porifera</taxon>
        <taxon>Demospongiae</taxon>
        <taxon>Heteroscleromorpha</taxon>
        <taxon>Tetractinellida</taxon>
        <taxon>Astrophorina</taxon>
        <taxon>Geodiidae</taxon>
        <taxon>Geodia</taxon>
    </lineage>
</organism>